<gene>
    <name evidence="1" type="ORF">CINCED_3A003477</name>
</gene>
<name>A0A5E4MXT5_9HEMI</name>
<proteinExistence type="predicted"/>
<organism evidence="1 2">
    <name type="scientific">Cinara cedri</name>
    <dbReference type="NCBI Taxonomy" id="506608"/>
    <lineage>
        <taxon>Eukaryota</taxon>
        <taxon>Metazoa</taxon>
        <taxon>Ecdysozoa</taxon>
        <taxon>Arthropoda</taxon>
        <taxon>Hexapoda</taxon>
        <taxon>Insecta</taxon>
        <taxon>Pterygota</taxon>
        <taxon>Neoptera</taxon>
        <taxon>Paraneoptera</taxon>
        <taxon>Hemiptera</taxon>
        <taxon>Sternorrhyncha</taxon>
        <taxon>Aphidomorpha</taxon>
        <taxon>Aphidoidea</taxon>
        <taxon>Aphididae</taxon>
        <taxon>Lachninae</taxon>
        <taxon>Cinara</taxon>
    </lineage>
</organism>
<dbReference type="AlphaFoldDB" id="A0A5E4MXT5"/>
<evidence type="ECO:0000313" key="2">
    <source>
        <dbReference type="Proteomes" id="UP000325440"/>
    </source>
</evidence>
<dbReference type="Proteomes" id="UP000325440">
    <property type="component" value="Unassembled WGS sequence"/>
</dbReference>
<protein>
    <submittedName>
        <fullName evidence="1">Uncharacterized protein</fullName>
    </submittedName>
</protein>
<accession>A0A5E4MXT5</accession>
<dbReference type="EMBL" id="CABPRJ010001021">
    <property type="protein sequence ID" value="VVC34877.1"/>
    <property type="molecule type" value="Genomic_DNA"/>
</dbReference>
<keyword evidence="2" id="KW-1185">Reference proteome</keyword>
<evidence type="ECO:0000313" key="1">
    <source>
        <dbReference type="EMBL" id="VVC34877.1"/>
    </source>
</evidence>
<sequence length="151" mass="16871">MNKRKRIKFECEECGSDLKTHREKVVHDGKKVKIKHVGASLNPFEAFKRKATISVPAVPSQSVSTILVTQSPSLSFTTNMSFENVDESTIIDLRSIVDIDKSAEIETSEHINDGDESFSWMNCAGQVTTFLANFEMFRKLLKNGLSSNIGE</sequence>
<reference evidence="1 2" key="1">
    <citation type="submission" date="2019-08" db="EMBL/GenBank/DDBJ databases">
        <authorList>
            <person name="Alioto T."/>
            <person name="Alioto T."/>
            <person name="Gomez Garrido J."/>
        </authorList>
    </citation>
    <scope>NUCLEOTIDE SEQUENCE [LARGE SCALE GENOMIC DNA]</scope>
</reference>